<dbReference type="GO" id="GO:0005524">
    <property type="term" value="F:ATP binding"/>
    <property type="evidence" value="ECO:0007669"/>
    <property type="project" value="UniProtKB-UniRule"/>
</dbReference>
<comment type="catalytic activity">
    <reaction evidence="1">
        <text>1,6-anhydro-N-acetyl-beta-muramate + ATP + H2O = N-acetyl-D-muramate 6-phosphate + ADP + H(+)</text>
        <dbReference type="Rhea" id="RHEA:24952"/>
        <dbReference type="ChEBI" id="CHEBI:15377"/>
        <dbReference type="ChEBI" id="CHEBI:15378"/>
        <dbReference type="ChEBI" id="CHEBI:30616"/>
        <dbReference type="ChEBI" id="CHEBI:58690"/>
        <dbReference type="ChEBI" id="CHEBI:58722"/>
        <dbReference type="ChEBI" id="CHEBI:456216"/>
        <dbReference type="EC" id="2.7.1.170"/>
    </reaction>
</comment>
<dbReference type="GO" id="GO:0016773">
    <property type="term" value="F:phosphotransferase activity, alcohol group as acceptor"/>
    <property type="evidence" value="ECO:0007669"/>
    <property type="project" value="UniProtKB-UniRule"/>
</dbReference>
<dbReference type="PANTHER" id="PTHR30605">
    <property type="entry name" value="ANHYDRO-N-ACETYLMURAMIC ACID KINASE"/>
    <property type="match status" value="1"/>
</dbReference>
<comment type="pathway">
    <text evidence="1">Cell wall biogenesis; peptidoglycan recycling.</text>
</comment>
<dbReference type="GO" id="GO:0097175">
    <property type="term" value="P:1,6-anhydro-N-acetyl-beta-muramic acid catabolic process"/>
    <property type="evidence" value="ECO:0007669"/>
    <property type="project" value="UniProtKB-UniRule"/>
</dbReference>
<dbReference type="RefSeq" id="WP_349431712.1">
    <property type="nucleotide sequence ID" value="NZ_CP157743.1"/>
</dbReference>
<comment type="pathway">
    <text evidence="1">Amino-sugar metabolism; 1,6-anhydro-N-acetylmuramate degradation.</text>
</comment>
<dbReference type="HAMAP" id="MF_01270">
    <property type="entry name" value="AnhMurNAc_kinase"/>
    <property type="match status" value="1"/>
</dbReference>
<dbReference type="SUPFAM" id="SSF53067">
    <property type="entry name" value="Actin-like ATPase domain"/>
    <property type="match status" value="1"/>
</dbReference>
<keyword evidence="1" id="KW-0119">Carbohydrate metabolism</keyword>
<keyword evidence="3" id="KW-1185">Reference proteome</keyword>
<dbReference type="Pfam" id="PF03702">
    <property type="entry name" value="AnmK"/>
    <property type="match status" value="1"/>
</dbReference>
<keyword evidence="1" id="KW-0067">ATP-binding</keyword>
<dbReference type="AlphaFoldDB" id="A0AAU7NUI8"/>
<dbReference type="GO" id="GO:0016301">
    <property type="term" value="F:kinase activity"/>
    <property type="evidence" value="ECO:0007669"/>
    <property type="project" value="UniProtKB-KW"/>
</dbReference>
<dbReference type="GO" id="GO:0006040">
    <property type="term" value="P:amino sugar metabolic process"/>
    <property type="evidence" value="ECO:0007669"/>
    <property type="project" value="InterPro"/>
</dbReference>
<dbReference type="InterPro" id="IPR043129">
    <property type="entry name" value="ATPase_NBD"/>
</dbReference>
<reference evidence="2 3" key="1">
    <citation type="journal article" date="2024" name="Microbiology">
        <title>Methylomarinum rosea sp. nov., a novel halophilic methanotrophic bacterium from the hypersaline Lake Elton.</title>
        <authorList>
            <person name="Suleimanov R.Z."/>
            <person name="Oshkin I.Y."/>
            <person name="Danilova O.V."/>
            <person name="Suzina N.E."/>
            <person name="Dedysh S.N."/>
        </authorList>
    </citation>
    <scope>NUCLEOTIDE SEQUENCE [LARGE SCALE GENOMIC DNA]</scope>
    <source>
        <strain evidence="2 3">Ch1-1</strain>
    </source>
</reference>
<comment type="similarity">
    <text evidence="1">Belongs to the anhydro-N-acetylmuramic acid kinase family.</text>
</comment>
<dbReference type="GO" id="GO:0009254">
    <property type="term" value="P:peptidoglycan turnover"/>
    <property type="evidence" value="ECO:0007669"/>
    <property type="project" value="UniProtKB-UniRule"/>
</dbReference>
<feature type="binding site" evidence="1">
    <location>
        <begin position="11"/>
        <end position="18"/>
    </location>
    <ligand>
        <name>ATP</name>
        <dbReference type="ChEBI" id="CHEBI:30616"/>
    </ligand>
</feature>
<keyword evidence="1" id="KW-0547">Nucleotide-binding</keyword>
<comment type="function">
    <text evidence="1">Catalyzes the specific phosphorylation of 1,6-anhydro-N-acetylmuramic acid (anhMurNAc) with the simultaneous cleavage of the 1,6-anhydro ring, generating MurNAc-6-P. Is required for the utilization of anhMurNAc either imported from the medium or derived from its own cell wall murein, and thus plays a role in cell wall recycling.</text>
</comment>
<evidence type="ECO:0000313" key="2">
    <source>
        <dbReference type="EMBL" id="XBS20624.1"/>
    </source>
</evidence>
<dbReference type="EMBL" id="CP157743">
    <property type="protein sequence ID" value="XBS20624.1"/>
    <property type="molecule type" value="Genomic_DNA"/>
</dbReference>
<dbReference type="PANTHER" id="PTHR30605:SF0">
    <property type="entry name" value="ANHYDRO-N-ACETYLMURAMIC ACID KINASE"/>
    <property type="match status" value="1"/>
</dbReference>
<accession>A0AAU7NUI8</accession>
<keyword evidence="1 2" id="KW-0418">Kinase</keyword>
<dbReference type="InterPro" id="IPR005338">
    <property type="entry name" value="Anhydro_N_Ac-Mur_kinase"/>
</dbReference>
<gene>
    <name evidence="1" type="primary">anmK</name>
    <name evidence="2" type="ORF">Q9L42_000410</name>
</gene>
<keyword evidence="1 2" id="KW-0808">Transferase</keyword>
<dbReference type="Proteomes" id="UP001225378">
    <property type="component" value="Chromosome"/>
</dbReference>
<organism evidence="2 3">
    <name type="scientific">Methylomarinum roseum</name>
    <dbReference type="NCBI Taxonomy" id="3067653"/>
    <lineage>
        <taxon>Bacteria</taxon>
        <taxon>Pseudomonadati</taxon>
        <taxon>Pseudomonadota</taxon>
        <taxon>Gammaproteobacteria</taxon>
        <taxon>Methylococcales</taxon>
        <taxon>Methylococcaceae</taxon>
        <taxon>Methylomarinum</taxon>
    </lineage>
</organism>
<dbReference type="EC" id="2.7.1.170" evidence="1"/>
<evidence type="ECO:0000313" key="3">
    <source>
        <dbReference type="Proteomes" id="UP001225378"/>
    </source>
</evidence>
<evidence type="ECO:0000256" key="1">
    <source>
        <dbReference type="HAMAP-Rule" id="MF_01270"/>
    </source>
</evidence>
<sequence>MSELYIGLMSGTSLDGIDAGLVDFSDDQCRVVDFHYLPFSESLKQQIRHLSQPEQPILLADYGSMDTRLGRLFAETVIALLKKTALSAESINAIGSHGLTVFHAPQSRFPFSLQIGDPNIIAETTGITTVADLRRRDIAAQGQGAPLVPAFHQSFFSRHKENFCVVNIGGIANITVINKDCVLGFDTGPGNTLMDYWIRKNLNQSHDRNGDWARSGTVNPLLLAQFKNDPYFQLAPAKSTGKEYFSSFWLEHKINQFPELPSEDIQATLCQLTADTITDDISQYAADAQETLICGGGCHNHHLVQLIAENLQHSVSSTGDYGINPDHVEAVAFAWLARQTLLNQPGNLYKATGANAPAILGGIYPGKKGLSGKG</sequence>
<dbReference type="Gene3D" id="3.30.420.40">
    <property type="match status" value="2"/>
</dbReference>
<dbReference type="KEGG" id="mech:Q9L42_000410"/>
<protein>
    <recommendedName>
        <fullName evidence="1">Anhydro-N-acetylmuramic acid kinase</fullName>
        <ecNumber evidence="1">2.7.1.170</ecNumber>
    </recommendedName>
    <alternativeName>
        <fullName evidence="1">AnhMurNAc kinase</fullName>
    </alternativeName>
</protein>
<dbReference type="CDD" id="cd24050">
    <property type="entry name" value="ASKHA_NBD_ANMK"/>
    <property type="match status" value="1"/>
</dbReference>
<name>A0AAU7NUI8_9GAMM</name>
<dbReference type="NCBIfam" id="NF007139">
    <property type="entry name" value="PRK09585.1-3"/>
    <property type="match status" value="1"/>
</dbReference>
<proteinExistence type="inferred from homology"/>